<dbReference type="Pfam" id="PF01985">
    <property type="entry name" value="CRS1_YhbY"/>
    <property type="match status" value="1"/>
</dbReference>
<dbReference type="PROSITE" id="PS51295">
    <property type="entry name" value="CRM"/>
    <property type="match status" value="1"/>
</dbReference>
<feature type="region of interest" description="Disordered" evidence="4">
    <location>
        <begin position="479"/>
        <end position="520"/>
    </location>
</feature>
<feature type="coiled-coil region" evidence="3">
    <location>
        <begin position="325"/>
        <end position="359"/>
    </location>
</feature>
<evidence type="ECO:0000256" key="1">
    <source>
        <dbReference type="ARBA" id="ARBA00022884"/>
    </source>
</evidence>
<comment type="caution">
    <text evidence="6">The sequence shown here is derived from an EMBL/GenBank/DDBJ whole genome shotgun (WGS) entry which is preliminary data.</text>
</comment>
<dbReference type="OrthoDB" id="1936631at2759"/>
<feature type="compositionally biased region" description="Acidic residues" evidence="4">
    <location>
        <begin position="405"/>
        <end position="414"/>
    </location>
</feature>
<dbReference type="SUPFAM" id="SSF75471">
    <property type="entry name" value="YhbY-like"/>
    <property type="match status" value="1"/>
</dbReference>
<name>A0A8T2VLE6_CERRI</name>
<sequence>MYGWFLSRKAVPWAHRRLKTILYASANRAHTNHSVLTYGTCSGYSVSINCSPSRVYTTRSVGDGYILNLLKSEIEQSKHKVPIVTSDTKVSSVGEKSLHGRGCQFGTLGLSHILLEGCPVHRIKGSVFAQEGRSCLFSRSLATIKGKSDRRKRDLARREFQLLRRKTKLLKATLSLEEKLLWRLKRANRKKAVLLQRLKKYELEEEPEPVHDPELITSEQHHALKKIGYKNRNYVPVGRRGVFGGVVQNMHMHWKFHETVQVDCHIYKHEDVKAVARKLALLSGGIVIDIHQATNIIMYRGRNYKQPKKEMIPPNTLTKRKALFKSKYIQALESLNELIQNIESELQTIRRKQKQNTEQGAESDKVQLLEIADDQTEDLLAKLSDISSNSEDEDGDDGIFSWDSDSLDEDELSDVSESITRKGEVHEKQHTRSEFSRTGDSVAHNRKKNRPTVRELILAEQQLFKERGSGMKLESLHLDDGLQTDNDDDHISHASTKGDHPLKASDTKKQKSGRIKNRKIASFVEDLTSDSDAFEKLDSDFDG</sequence>
<dbReference type="AlphaFoldDB" id="A0A8T2VLE6"/>
<feature type="compositionally biased region" description="Basic residues" evidence="4">
    <location>
        <begin position="510"/>
        <end position="519"/>
    </location>
</feature>
<organism evidence="6 7">
    <name type="scientific">Ceratopteris richardii</name>
    <name type="common">Triangle waterfern</name>
    <dbReference type="NCBI Taxonomy" id="49495"/>
    <lineage>
        <taxon>Eukaryota</taxon>
        <taxon>Viridiplantae</taxon>
        <taxon>Streptophyta</taxon>
        <taxon>Embryophyta</taxon>
        <taxon>Tracheophyta</taxon>
        <taxon>Polypodiopsida</taxon>
        <taxon>Polypodiidae</taxon>
        <taxon>Polypodiales</taxon>
        <taxon>Pteridineae</taxon>
        <taxon>Pteridaceae</taxon>
        <taxon>Parkerioideae</taxon>
        <taxon>Ceratopteris</taxon>
    </lineage>
</organism>
<keyword evidence="1 2" id="KW-0694">RNA-binding</keyword>
<reference evidence="6" key="1">
    <citation type="submission" date="2021-08" db="EMBL/GenBank/DDBJ databases">
        <title>WGS assembly of Ceratopteris richardii.</title>
        <authorList>
            <person name="Marchant D.B."/>
            <person name="Chen G."/>
            <person name="Jenkins J."/>
            <person name="Shu S."/>
            <person name="Leebens-Mack J."/>
            <person name="Grimwood J."/>
            <person name="Schmutz J."/>
            <person name="Soltis P."/>
            <person name="Soltis D."/>
            <person name="Chen Z.-H."/>
        </authorList>
    </citation>
    <scope>NUCLEOTIDE SEQUENCE</scope>
    <source>
        <strain evidence="6">Whitten #5841</strain>
        <tissue evidence="6">Leaf</tissue>
    </source>
</reference>
<keyword evidence="7" id="KW-1185">Reference proteome</keyword>
<dbReference type="InterPro" id="IPR001890">
    <property type="entry name" value="RNA-binding_CRM"/>
</dbReference>
<feature type="compositionally biased region" description="Basic and acidic residues" evidence="4">
    <location>
        <begin position="489"/>
        <end position="509"/>
    </location>
</feature>
<dbReference type="Proteomes" id="UP000825935">
    <property type="component" value="Chromosome 1"/>
</dbReference>
<dbReference type="InterPro" id="IPR040286">
    <property type="entry name" value="At3g25440-like"/>
</dbReference>
<dbReference type="PANTHER" id="PTHR31426:SF2">
    <property type="entry name" value="OS01G0958400 PROTEIN"/>
    <property type="match status" value="1"/>
</dbReference>
<evidence type="ECO:0000256" key="3">
    <source>
        <dbReference type="SAM" id="Coils"/>
    </source>
</evidence>
<gene>
    <name evidence="6" type="ORF">KP509_01G126500</name>
</gene>
<dbReference type="InterPro" id="IPR035920">
    <property type="entry name" value="YhbY-like_sf"/>
</dbReference>
<dbReference type="EMBL" id="CM035406">
    <property type="protein sequence ID" value="KAH7447898.1"/>
    <property type="molecule type" value="Genomic_DNA"/>
</dbReference>
<evidence type="ECO:0000313" key="6">
    <source>
        <dbReference type="EMBL" id="KAH7447898.1"/>
    </source>
</evidence>
<proteinExistence type="predicted"/>
<dbReference type="PANTHER" id="PTHR31426">
    <property type="entry name" value="GROUP II INTRON SPLICING FACTOR CRS1-LIKE"/>
    <property type="match status" value="1"/>
</dbReference>
<accession>A0A8T2VLE6</accession>
<feature type="domain" description="CRM" evidence="5">
    <location>
        <begin position="214"/>
        <end position="311"/>
    </location>
</feature>
<protein>
    <recommendedName>
        <fullName evidence="5">CRM domain-containing protein</fullName>
    </recommendedName>
</protein>
<dbReference type="Gene3D" id="3.30.110.60">
    <property type="entry name" value="YhbY-like"/>
    <property type="match status" value="1"/>
</dbReference>
<keyword evidence="3" id="KW-0175">Coiled coil</keyword>
<dbReference type="SMART" id="SM01103">
    <property type="entry name" value="CRS1_YhbY"/>
    <property type="match status" value="1"/>
</dbReference>
<evidence type="ECO:0000313" key="7">
    <source>
        <dbReference type="Proteomes" id="UP000825935"/>
    </source>
</evidence>
<feature type="region of interest" description="Disordered" evidence="4">
    <location>
        <begin position="385"/>
        <end position="453"/>
    </location>
</feature>
<dbReference type="GO" id="GO:0003723">
    <property type="term" value="F:RNA binding"/>
    <property type="evidence" value="ECO:0007669"/>
    <property type="project" value="UniProtKB-UniRule"/>
</dbReference>
<evidence type="ECO:0000256" key="2">
    <source>
        <dbReference type="PROSITE-ProRule" id="PRU00626"/>
    </source>
</evidence>
<evidence type="ECO:0000259" key="5">
    <source>
        <dbReference type="PROSITE" id="PS51295"/>
    </source>
</evidence>
<feature type="compositionally biased region" description="Basic and acidic residues" evidence="4">
    <location>
        <begin position="419"/>
        <end position="437"/>
    </location>
</feature>
<evidence type="ECO:0000256" key="4">
    <source>
        <dbReference type="SAM" id="MobiDB-lite"/>
    </source>
</evidence>